<comment type="caution">
    <text evidence="2">The sequence shown here is derived from an EMBL/GenBank/DDBJ whole genome shotgun (WGS) entry which is preliminary data.</text>
</comment>
<keyword evidence="3" id="KW-1185">Reference proteome</keyword>
<dbReference type="Proteomes" id="UP000635606">
    <property type="component" value="Unassembled WGS sequence"/>
</dbReference>
<evidence type="ECO:0000313" key="3">
    <source>
        <dbReference type="Proteomes" id="UP000635606"/>
    </source>
</evidence>
<accession>A0A8J4A1E2</accession>
<dbReference type="RefSeq" id="WP_203930983.1">
    <property type="nucleotide sequence ID" value="NZ_BOPH01000085.1"/>
</dbReference>
<sequence length="129" mass="12890">MMARPWRGRRPQVIGLPALVLLASLLVVAATALSMAVAALAPVPVGGSAGPVLGAATSGPSATTGRTDVRVLAVRTGTGSVELDLLSGHSAPYRSAEAVTGWPVPAFASGPVADGDARQHRGRAPPPAR</sequence>
<feature type="region of interest" description="Disordered" evidence="1">
    <location>
        <begin position="108"/>
        <end position="129"/>
    </location>
</feature>
<name>A0A8J4A1E2_9ACTN</name>
<protein>
    <submittedName>
        <fullName evidence="2">Uncharacterized protein</fullName>
    </submittedName>
</protein>
<dbReference type="AlphaFoldDB" id="A0A8J4A1E2"/>
<evidence type="ECO:0000313" key="2">
    <source>
        <dbReference type="EMBL" id="GIJ71091.1"/>
    </source>
</evidence>
<reference evidence="2" key="1">
    <citation type="submission" date="2021-01" db="EMBL/GenBank/DDBJ databases">
        <title>Whole genome shotgun sequence of Virgisporangium ochraceum NBRC 16418.</title>
        <authorList>
            <person name="Komaki H."/>
            <person name="Tamura T."/>
        </authorList>
    </citation>
    <scope>NUCLEOTIDE SEQUENCE</scope>
    <source>
        <strain evidence="2">NBRC 16418</strain>
    </source>
</reference>
<evidence type="ECO:0000256" key="1">
    <source>
        <dbReference type="SAM" id="MobiDB-lite"/>
    </source>
</evidence>
<dbReference type="EMBL" id="BOPH01000085">
    <property type="protein sequence ID" value="GIJ71091.1"/>
    <property type="molecule type" value="Genomic_DNA"/>
</dbReference>
<organism evidence="2 3">
    <name type="scientific">Virgisporangium ochraceum</name>
    <dbReference type="NCBI Taxonomy" id="65505"/>
    <lineage>
        <taxon>Bacteria</taxon>
        <taxon>Bacillati</taxon>
        <taxon>Actinomycetota</taxon>
        <taxon>Actinomycetes</taxon>
        <taxon>Micromonosporales</taxon>
        <taxon>Micromonosporaceae</taxon>
        <taxon>Virgisporangium</taxon>
    </lineage>
</organism>
<gene>
    <name evidence="2" type="ORF">Voc01_060080</name>
</gene>
<proteinExistence type="predicted"/>